<organism evidence="13 14">
    <name type="scientific">Nocardia rhizosphaerae</name>
    <dbReference type="NCBI Taxonomy" id="1691571"/>
    <lineage>
        <taxon>Bacteria</taxon>
        <taxon>Bacillati</taxon>
        <taxon>Actinomycetota</taxon>
        <taxon>Actinomycetes</taxon>
        <taxon>Mycobacteriales</taxon>
        <taxon>Nocardiaceae</taxon>
        <taxon>Nocardia</taxon>
    </lineage>
</organism>
<evidence type="ECO:0000256" key="6">
    <source>
        <dbReference type="ARBA" id="ARBA00022777"/>
    </source>
</evidence>
<dbReference type="InterPro" id="IPR011712">
    <property type="entry name" value="Sig_transdc_His_kin_sub3_dim/P"/>
</dbReference>
<protein>
    <recommendedName>
        <fullName evidence="2">histidine kinase</fullName>
        <ecNumber evidence="2">2.7.13.3</ecNumber>
    </recommendedName>
</protein>
<evidence type="ECO:0000256" key="9">
    <source>
        <dbReference type="SAM" id="Phobius"/>
    </source>
</evidence>
<dbReference type="InterPro" id="IPR050482">
    <property type="entry name" value="Sensor_HK_TwoCompSys"/>
</dbReference>
<feature type="transmembrane region" description="Helical" evidence="9">
    <location>
        <begin position="82"/>
        <end position="114"/>
    </location>
</feature>
<evidence type="ECO:0000256" key="2">
    <source>
        <dbReference type="ARBA" id="ARBA00012438"/>
    </source>
</evidence>
<feature type="domain" description="Signal transduction histidine kinase subgroup 3 dimerisation and phosphoacceptor" evidence="11">
    <location>
        <begin position="203"/>
        <end position="269"/>
    </location>
</feature>
<evidence type="ECO:0000256" key="4">
    <source>
        <dbReference type="ARBA" id="ARBA00022679"/>
    </source>
</evidence>
<dbReference type="InterPro" id="IPR003594">
    <property type="entry name" value="HATPase_dom"/>
</dbReference>
<evidence type="ECO:0000256" key="7">
    <source>
        <dbReference type="ARBA" id="ARBA00022840"/>
    </source>
</evidence>
<proteinExistence type="predicted"/>
<dbReference type="Proteomes" id="UP001595767">
    <property type="component" value="Unassembled WGS sequence"/>
</dbReference>
<keyword evidence="6 13" id="KW-0418">Kinase</keyword>
<reference evidence="14" key="1">
    <citation type="journal article" date="2019" name="Int. J. Syst. Evol. Microbiol.">
        <title>The Global Catalogue of Microorganisms (GCM) 10K type strain sequencing project: providing services to taxonomists for standard genome sequencing and annotation.</title>
        <authorList>
            <consortium name="The Broad Institute Genomics Platform"/>
            <consortium name="The Broad Institute Genome Sequencing Center for Infectious Disease"/>
            <person name="Wu L."/>
            <person name="Ma J."/>
        </authorList>
    </citation>
    <scope>NUCLEOTIDE SEQUENCE [LARGE SCALE GENOMIC DNA]</scope>
    <source>
        <strain evidence="14">CGMCC 4.7204</strain>
    </source>
</reference>
<comment type="catalytic activity">
    <reaction evidence="1">
        <text>ATP + protein L-histidine = ADP + protein N-phospho-L-histidine.</text>
        <dbReference type="EC" id="2.7.13.3"/>
    </reaction>
</comment>
<dbReference type="EC" id="2.7.13.3" evidence="2"/>
<dbReference type="SUPFAM" id="SSF55874">
    <property type="entry name" value="ATPase domain of HSP90 chaperone/DNA topoisomerase II/histidine kinase"/>
    <property type="match status" value="1"/>
</dbReference>
<dbReference type="RefSeq" id="WP_378553499.1">
    <property type="nucleotide sequence ID" value="NZ_JBHSBA010000015.1"/>
</dbReference>
<dbReference type="CDD" id="cd16917">
    <property type="entry name" value="HATPase_UhpB-NarQ-NarX-like"/>
    <property type="match status" value="1"/>
</dbReference>
<feature type="transmembrane region" description="Helical" evidence="9">
    <location>
        <begin position="126"/>
        <end position="143"/>
    </location>
</feature>
<dbReference type="PANTHER" id="PTHR24421:SF10">
    <property type="entry name" value="NITRATE_NITRITE SENSOR PROTEIN NARQ"/>
    <property type="match status" value="1"/>
</dbReference>
<evidence type="ECO:0000259" key="11">
    <source>
        <dbReference type="Pfam" id="PF07730"/>
    </source>
</evidence>
<comment type="caution">
    <text evidence="13">The sequence shown here is derived from an EMBL/GenBank/DDBJ whole genome shotgun (WGS) entry which is preliminary data.</text>
</comment>
<feature type="transmembrane region" description="Helical" evidence="9">
    <location>
        <begin position="54"/>
        <end position="75"/>
    </location>
</feature>
<keyword evidence="8" id="KW-0902">Two-component regulatory system</keyword>
<sequence length="412" mass="43918">MSDEWSQWSRRHRRVVDLVVAIVLCVVATFVSTLVDSDSGHTLADSNSAQAVEIGRPVSLAVLGWSALASVTLLWRRRFPRAVLAATTLSGVAIGMLGFQVSIFTAGAAVVAAYSIGMWSPHLRTAMFAPVVSLGALLLTSLLHDFAPVLTGERFTLIAAFLVAGAFADAGRSRRDYLAALHARAELAERTREEEARHRVGEERVRIARELHDIVAHHMALAHAQASTAAYLLQSNPELAREMLDQLAGSTSAALRELKATVGLLREDDSDAPLEPTPGLAQLPRLITSFEATGRTVSLSVTGVPRSLSPGVDLTAYRIIQEALTNVTKHAGAAAAKVRLIYSRQLLTISVTNDGPTIVEHGRGEPDPDSQGYGLIGMTERAVSVGGHLSAGSLPDGGFEVTTELPLELPKP</sequence>
<dbReference type="Pfam" id="PF23539">
    <property type="entry name" value="DUF7134"/>
    <property type="match status" value="1"/>
</dbReference>
<accession>A0ABV8LC27</accession>
<dbReference type="Gene3D" id="3.30.565.10">
    <property type="entry name" value="Histidine kinase-like ATPase, C-terminal domain"/>
    <property type="match status" value="1"/>
</dbReference>
<dbReference type="Pfam" id="PF07730">
    <property type="entry name" value="HisKA_3"/>
    <property type="match status" value="1"/>
</dbReference>
<keyword evidence="14" id="KW-1185">Reference proteome</keyword>
<dbReference type="EMBL" id="JBHSBA010000015">
    <property type="protein sequence ID" value="MFC4127790.1"/>
    <property type="molecule type" value="Genomic_DNA"/>
</dbReference>
<keyword evidence="9" id="KW-0812">Transmembrane</keyword>
<feature type="domain" description="Histidine kinase/HSP90-like ATPase" evidence="10">
    <location>
        <begin position="314"/>
        <end position="408"/>
    </location>
</feature>
<dbReference type="PANTHER" id="PTHR24421">
    <property type="entry name" value="NITRATE/NITRITE SENSOR PROTEIN NARX-RELATED"/>
    <property type="match status" value="1"/>
</dbReference>
<dbReference type="GO" id="GO:0016301">
    <property type="term" value="F:kinase activity"/>
    <property type="evidence" value="ECO:0007669"/>
    <property type="project" value="UniProtKB-KW"/>
</dbReference>
<keyword evidence="9" id="KW-0472">Membrane</keyword>
<evidence type="ECO:0000256" key="1">
    <source>
        <dbReference type="ARBA" id="ARBA00000085"/>
    </source>
</evidence>
<dbReference type="Gene3D" id="1.20.5.1930">
    <property type="match status" value="1"/>
</dbReference>
<dbReference type="Pfam" id="PF02518">
    <property type="entry name" value="HATPase_c"/>
    <property type="match status" value="1"/>
</dbReference>
<evidence type="ECO:0000256" key="3">
    <source>
        <dbReference type="ARBA" id="ARBA00022553"/>
    </source>
</evidence>
<dbReference type="InterPro" id="IPR055558">
    <property type="entry name" value="DUF7134"/>
</dbReference>
<evidence type="ECO:0000259" key="10">
    <source>
        <dbReference type="Pfam" id="PF02518"/>
    </source>
</evidence>
<dbReference type="InterPro" id="IPR036890">
    <property type="entry name" value="HATPase_C_sf"/>
</dbReference>
<keyword evidence="9" id="KW-1133">Transmembrane helix</keyword>
<evidence type="ECO:0000256" key="5">
    <source>
        <dbReference type="ARBA" id="ARBA00022741"/>
    </source>
</evidence>
<feature type="domain" description="DUF7134" evidence="12">
    <location>
        <begin position="6"/>
        <end position="174"/>
    </location>
</feature>
<evidence type="ECO:0000313" key="14">
    <source>
        <dbReference type="Proteomes" id="UP001595767"/>
    </source>
</evidence>
<name>A0ABV8LC27_9NOCA</name>
<keyword evidence="5" id="KW-0547">Nucleotide-binding</keyword>
<evidence type="ECO:0000256" key="8">
    <source>
        <dbReference type="ARBA" id="ARBA00023012"/>
    </source>
</evidence>
<keyword evidence="7" id="KW-0067">ATP-binding</keyword>
<feature type="transmembrane region" description="Helical" evidence="9">
    <location>
        <begin position="15"/>
        <end position="34"/>
    </location>
</feature>
<gene>
    <name evidence="13" type="ORF">ACFOW8_22960</name>
</gene>
<evidence type="ECO:0000313" key="13">
    <source>
        <dbReference type="EMBL" id="MFC4127790.1"/>
    </source>
</evidence>
<keyword evidence="3" id="KW-0597">Phosphoprotein</keyword>
<evidence type="ECO:0000259" key="12">
    <source>
        <dbReference type="Pfam" id="PF23539"/>
    </source>
</evidence>
<keyword evidence="4" id="KW-0808">Transferase</keyword>
<feature type="transmembrane region" description="Helical" evidence="9">
    <location>
        <begin position="155"/>
        <end position="171"/>
    </location>
</feature>